<dbReference type="PANTHER" id="PTHR35370:SF1">
    <property type="entry name" value="TYPE VI SECRETION SYSTEM COMPONENT TSSF1"/>
    <property type="match status" value="1"/>
</dbReference>
<dbReference type="PANTHER" id="PTHR35370">
    <property type="entry name" value="CYTOPLASMIC PROTEIN-RELATED-RELATED"/>
    <property type="match status" value="1"/>
</dbReference>
<dbReference type="Pfam" id="PF05947">
    <property type="entry name" value="T6SS_TssF"/>
    <property type="match status" value="1"/>
</dbReference>
<dbReference type="RefSeq" id="WP_080915970.1">
    <property type="nucleotide sequence ID" value="NZ_CP020472.1"/>
</dbReference>
<keyword evidence="2" id="KW-1185">Reference proteome</keyword>
<evidence type="ECO:0000313" key="1">
    <source>
        <dbReference type="EMBL" id="ARD22740.1"/>
    </source>
</evidence>
<protein>
    <recommendedName>
        <fullName evidence="3">Type VI secretion system baseplate subunit TssF</fullName>
    </recommendedName>
</protein>
<proteinExistence type="predicted"/>
<dbReference type="PIRSF" id="PIRSF028304">
    <property type="entry name" value="UCP028304"/>
    <property type="match status" value="1"/>
</dbReference>
<dbReference type="NCBIfam" id="TIGR03359">
    <property type="entry name" value="VI_chp_6"/>
    <property type="match status" value="1"/>
</dbReference>
<evidence type="ECO:0000313" key="2">
    <source>
        <dbReference type="Proteomes" id="UP000191820"/>
    </source>
</evidence>
<gene>
    <name evidence="1" type="ORF">SJ2017_2450</name>
</gene>
<dbReference type="InterPro" id="IPR010272">
    <property type="entry name" value="T6SS_TssF"/>
</dbReference>
<organism evidence="1 2">
    <name type="scientific">Shewanella japonica</name>
    <dbReference type="NCBI Taxonomy" id="93973"/>
    <lineage>
        <taxon>Bacteria</taxon>
        <taxon>Pseudomonadati</taxon>
        <taxon>Pseudomonadota</taxon>
        <taxon>Gammaproteobacteria</taxon>
        <taxon>Alteromonadales</taxon>
        <taxon>Shewanellaceae</taxon>
        <taxon>Shewanella</taxon>
    </lineage>
</organism>
<dbReference type="EMBL" id="CP020472">
    <property type="protein sequence ID" value="ARD22740.1"/>
    <property type="molecule type" value="Genomic_DNA"/>
</dbReference>
<sequence length="609" mass="69779">MNQELLEYYNRELAFIRHMGSEFAEQYPKVAGRLRLSDEHVEDPHVSRLIEAFSLLTAQVRQKLDDSFPELTEALLGQLYPDYQAPIPSMSVIKVTTENLSTTGVQLPKNTKVDTQVDGMKPCHFQTCYDMKLWPIEVQKVQFQNAPFNAPEPQWPERAKAIIKLDIACEFEEISMPSLGVNRLRFFLNGQDHQTFQLYQLLFQHSLGFALVNDEQSVCHFLTQRHLKSVGFEDDQQVIPYSQRSSAGYRMLLENFIFPEKFLFFDIDDTEGKWQGINDKFSLYIYLKEGSQDLEKQVTANHFLLGCTPVINLFEQKLEPVSIDASQYEYKLAARYADAEVAEIIGVKQVIAYDPKDNQVEVTPFYGESHPQYLGHDNLFWHLRRESSSWSGGYAEQGTESYLSLVDHNFKGFKAEEDYGAWILSINALCSNRNLPAHLPFGTDEPKMFVPERADIIKHVKCLLAPTMPVRASLSDASRWQLVSHLSIDSFSGPDALTHLKETLKLYDFKCSPENKNLIENIYQVSVSPDTARVNQNGRISFCSGSHIEITFIKDHYSGSGVFFFCSILDHFFAQFSVVNSFTRLSMRFKDQDAITHTWPARSGNRPLL</sequence>
<accession>A0ABN4YIH4</accession>
<reference evidence="1 2" key="1">
    <citation type="submission" date="2017-03" db="EMBL/GenBank/DDBJ databases">
        <title>Genome sequencing of Shewanella japonica KCTC 22435.</title>
        <authorList>
            <person name="Kim K.M."/>
        </authorList>
    </citation>
    <scope>NUCLEOTIDE SEQUENCE [LARGE SCALE GENOMIC DNA]</scope>
    <source>
        <strain evidence="1 2">KCTC 22435</strain>
    </source>
</reference>
<name>A0ABN4YIH4_9GAMM</name>
<dbReference type="Proteomes" id="UP000191820">
    <property type="component" value="Chromosome"/>
</dbReference>
<evidence type="ECO:0008006" key="3">
    <source>
        <dbReference type="Google" id="ProtNLM"/>
    </source>
</evidence>